<keyword evidence="2 6" id="KW-0812">Transmembrane</keyword>
<evidence type="ECO:0000256" key="2">
    <source>
        <dbReference type="ARBA" id="ARBA00022692"/>
    </source>
</evidence>
<gene>
    <name evidence="8" type="ORF">CONCODRAFT_80389</name>
</gene>
<feature type="compositionally biased region" description="Basic and acidic residues" evidence="5">
    <location>
        <begin position="61"/>
        <end position="73"/>
    </location>
</feature>
<feature type="compositionally biased region" description="Polar residues" evidence="5">
    <location>
        <begin position="611"/>
        <end position="624"/>
    </location>
</feature>
<evidence type="ECO:0000313" key="9">
    <source>
        <dbReference type="Proteomes" id="UP000070444"/>
    </source>
</evidence>
<evidence type="ECO:0000259" key="7">
    <source>
        <dbReference type="PROSITE" id="PS51469"/>
    </source>
</evidence>
<dbReference type="AlphaFoldDB" id="A0A137NVK0"/>
<accession>A0A137NVK0</accession>
<feature type="compositionally biased region" description="Basic and acidic residues" evidence="5">
    <location>
        <begin position="344"/>
        <end position="357"/>
    </location>
</feature>
<feature type="compositionally biased region" description="Polar residues" evidence="5">
    <location>
        <begin position="427"/>
        <end position="450"/>
    </location>
</feature>
<feature type="compositionally biased region" description="Polar residues" evidence="5">
    <location>
        <begin position="533"/>
        <end position="556"/>
    </location>
</feature>
<name>A0A137NVK0_CONC2</name>
<dbReference type="GO" id="GO:0012505">
    <property type="term" value="C:endomembrane system"/>
    <property type="evidence" value="ECO:0007669"/>
    <property type="project" value="UniProtKB-SubCell"/>
</dbReference>
<feature type="region of interest" description="Disordered" evidence="5">
    <location>
        <begin position="54"/>
        <end position="73"/>
    </location>
</feature>
<feature type="compositionally biased region" description="Polar residues" evidence="5">
    <location>
        <begin position="291"/>
        <end position="309"/>
    </location>
</feature>
<dbReference type="STRING" id="796925.A0A137NVK0"/>
<reference evidence="8 9" key="1">
    <citation type="journal article" date="2015" name="Genome Biol. Evol.">
        <title>Phylogenomic analyses indicate that early fungi evolved digesting cell walls of algal ancestors of land plants.</title>
        <authorList>
            <person name="Chang Y."/>
            <person name="Wang S."/>
            <person name="Sekimoto S."/>
            <person name="Aerts A.L."/>
            <person name="Choi C."/>
            <person name="Clum A."/>
            <person name="LaButti K.M."/>
            <person name="Lindquist E.A."/>
            <person name="Yee Ngan C."/>
            <person name="Ohm R.A."/>
            <person name="Salamov A.A."/>
            <person name="Grigoriev I.V."/>
            <person name="Spatafora J.W."/>
            <person name="Berbee M.L."/>
        </authorList>
    </citation>
    <scope>NUCLEOTIDE SEQUENCE [LARGE SCALE GENOMIC DNA]</scope>
    <source>
        <strain evidence="8 9">NRRL 28638</strain>
    </source>
</reference>
<feature type="domain" description="SUN" evidence="7">
    <location>
        <begin position="87"/>
        <end position="263"/>
    </location>
</feature>
<sequence length="796" mass="89764">MYGVYAASNKQPVDISIVGNNDGSNKALDFQITPSYHLPTYTIFPPVKLPSFQEWKQQSSGKKESEEEDDKREKWEFPLLQTEENQEGPPMPKINIFPQQQPKGLFFKDKGGRFNYADASCGAKVLKTNKNAKSKNNILKKDKDSYLMNECSYSEKFIEIELCDTIWVTSVIMGNLELYSSNFNEIKISVSKNYPPNPEDGWNEISTYTSNNWKQLQRFNTATVLGKSIKKQFVKYLRIDLKSHYGNEFYCPITQVIVHGVTMLEDHRRKGKNHELFEEEEEVATVDESPSKASSDNSENETLAANDSNTQSPPPSPTQKENAIPPKPVELPNEPSTVCTLTEEILKKQKVPTDHHTTSTPLPKQDSNSSQVPIRSIPQPNSGPNTENDVKASKSSEPIKPTEISQPIIDHPLDETIPEPFSEAPSPIQTLTHFPNPTASTEPLASQANESETKEGIYEDNGDGDDDDNAHKDETIPEPFSEAPSPIQTLTPFPDPTASTEPPVSQANEPETREGIYEGNDDDNDDHKDETISESFSEAPSPIQTLTSFPDPTASTELLIPQVNEPETKEGIYEDNDDVDDDDNDHKDETISEPFSEASRPIKTLTPFPNPTASTEPPVSQANESETKEGVYEDDDDDDDDHDNVFKTITQRLTKLEKDFGLLQDYLQVQTSEFNRALLDFQDDQKDQLIKSYLFLNSTLNRELYALRRLQGEGWSKLMDVIDVVGERSKNEVNLLREELNTIQFIVKWLVLGEFILILGIIIIYIIFKWFKSNHHSSSSINMSAKAELKSKIKQN</sequence>
<dbReference type="EMBL" id="KQ964689">
    <property type="protein sequence ID" value="KXN66792.1"/>
    <property type="molecule type" value="Genomic_DNA"/>
</dbReference>
<proteinExistence type="predicted"/>
<feature type="region of interest" description="Disordered" evidence="5">
    <location>
        <begin position="273"/>
        <end position="641"/>
    </location>
</feature>
<dbReference type="Gene3D" id="2.60.120.260">
    <property type="entry name" value="Galactose-binding domain-like"/>
    <property type="match status" value="1"/>
</dbReference>
<feature type="compositionally biased region" description="Acidic residues" evidence="5">
    <location>
        <begin position="573"/>
        <end position="583"/>
    </location>
</feature>
<evidence type="ECO:0000256" key="5">
    <source>
        <dbReference type="SAM" id="MobiDB-lite"/>
    </source>
</evidence>
<dbReference type="PANTHER" id="PTHR12953:SF0">
    <property type="entry name" value="SUN DOMAIN-CONTAINING OSSIFICATION FACTOR"/>
    <property type="match status" value="1"/>
</dbReference>
<evidence type="ECO:0000256" key="3">
    <source>
        <dbReference type="ARBA" id="ARBA00022989"/>
    </source>
</evidence>
<feature type="compositionally biased region" description="Acidic residues" evidence="5">
    <location>
        <begin position="632"/>
        <end position="641"/>
    </location>
</feature>
<feature type="transmembrane region" description="Helical" evidence="6">
    <location>
        <begin position="746"/>
        <end position="768"/>
    </location>
</feature>
<dbReference type="Pfam" id="PF07738">
    <property type="entry name" value="Sad1_UNC"/>
    <property type="match status" value="1"/>
</dbReference>
<keyword evidence="4 6" id="KW-0472">Membrane</keyword>
<dbReference type="InterPro" id="IPR045120">
    <property type="entry name" value="Suco/Slp1-like"/>
</dbReference>
<evidence type="ECO:0000256" key="6">
    <source>
        <dbReference type="SAM" id="Phobius"/>
    </source>
</evidence>
<dbReference type="PANTHER" id="PTHR12953">
    <property type="entry name" value="MEMBRANE PROTEIN CH1 RELATED"/>
    <property type="match status" value="1"/>
</dbReference>
<dbReference type="PROSITE" id="PS51469">
    <property type="entry name" value="SUN"/>
    <property type="match status" value="1"/>
</dbReference>
<dbReference type="InterPro" id="IPR012919">
    <property type="entry name" value="SUN_dom"/>
</dbReference>
<dbReference type="Proteomes" id="UP000070444">
    <property type="component" value="Unassembled WGS sequence"/>
</dbReference>
<dbReference type="OrthoDB" id="266334at2759"/>
<feature type="compositionally biased region" description="Polar residues" evidence="5">
    <location>
        <begin position="358"/>
        <end position="387"/>
    </location>
</feature>
<keyword evidence="3 6" id="KW-1133">Transmembrane helix</keyword>
<dbReference type="GO" id="GO:0034975">
    <property type="term" value="P:protein folding in endoplasmic reticulum"/>
    <property type="evidence" value="ECO:0007669"/>
    <property type="project" value="TreeGrafter"/>
</dbReference>
<evidence type="ECO:0000256" key="4">
    <source>
        <dbReference type="ARBA" id="ARBA00023136"/>
    </source>
</evidence>
<dbReference type="GO" id="GO:0016020">
    <property type="term" value="C:membrane"/>
    <property type="evidence" value="ECO:0007669"/>
    <property type="project" value="InterPro"/>
</dbReference>
<feature type="compositionally biased region" description="Acidic residues" evidence="5">
    <location>
        <begin position="458"/>
        <end position="468"/>
    </location>
</feature>
<dbReference type="GO" id="GO:0005737">
    <property type="term" value="C:cytoplasm"/>
    <property type="evidence" value="ECO:0007669"/>
    <property type="project" value="TreeGrafter"/>
</dbReference>
<comment type="subcellular location">
    <subcellularLocation>
        <location evidence="1">Endomembrane system</location>
    </subcellularLocation>
</comment>
<protein>
    <recommendedName>
        <fullName evidence="7">SUN domain-containing protein</fullName>
    </recommendedName>
</protein>
<evidence type="ECO:0000256" key="1">
    <source>
        <dbReference type="ARBA" id="ARBA00004308"/>
    </source>
</evidence>
<keyword evidence="9" id="KW-1185">Reference proteome</keyword>
<feature type="compositionally biased region" description="Polar residues" evidence="5">
    <location>
        <begin position="486"/>
        <end position="509"/>
    </location>
</feature>
<organism evidence="8 9">
    <name type="scientific">Conidiobolus coronatus (strain ATCC 28846 / CBS 209.66 / NRRL 28638)</name>
    <name type="common">Delacroixia coronata</name>
    <dbReference type="NCBI Taxonomy" id="796925"/>
    <lineage>
        <taxon>Eukaryota</taxon>
        <taxon>Fungi</taxon>
        <taxon>Fungi incertae sedis</taxon>
        <taxon>Zoopagomycota</taxon>
        <taxon>Entomophthoromycotina</taxon>
        <taxon>Entomophthoromycetes</taxon>
        <taxon>Entomophthorales</taxon>
        <taxon>Ancylistaceae</taxon>
        <taxon>Conidiobolus</taxon>
    </lineage>
</organism>
<evidence type="ECO:0000313" key="8">
    <source>
        <dbReference type="EMBL" id="KXN66792.1"/>
    </source>
</evidence>